<dbReference type="InterPro" id="IPR045436">
    <property type="entry name" value="DUF6507"/>
</dbReference>
<dbReference type="RefSeq" id="WP_161111180.1">
    <property type="nucleotide sequence ID" value="NZ_JBEYGU010000319.1"/>
</dbReference>
<gene>
    <name evidence="1" type="ORF">GTW20_14465</name>
</gene>
<dbReference type="EMBL" id="WWHY01000001">
    <property type="protein sequence ID" value="MYR33434.1"/>
    <property type="molecule type" value="Genomic_DNA"/>
</dbReference>
<accession>A0A7K2IUD8</accession>
<evidence type="ECO:0000313" key="2">
    <source>
        <dbReference type="Proteomes" id="UP000467124"/>
    </source>
</evidence>
<proteinExistence type="predicted"/>
<sequence length="113" mass="11374">MSGGWSIDPSGVGTILHSVMDQMGDGGGSALDGHLTTLTEEIANAAMASMSGPVGAELYGLLEHIGGLSEEMVERTGSAVEGCAQAVDAYLIGDAEMAAEAQSNAGTFEDPDL</sequence>
<dbReference type="AlphaFoldDB" id="A0A7K2IUD8"/>
<name>A0A7K2IUD8_9ACTN</name>
<evidence type="ECO:0008006" key="3">
    <source>
        <dbReference type="Google" id="ProtNLM"/>
    </source>
</evidence>
<organism evidence="1 2">
    <name type="scientific">Nocardiopsis alba</name>
    <dbReference type="NCBI Taxonomy" id="53437"/>
    <lineage>
        <taxon>Bacteria</taxon>
        <taxon>Bacillati</taxon>
        <taxon>Actinomycetota</taxon>
        <taxon>Actinomycetes</taxon>
        <taxon>Streptosporangiales</taxon>
        <taxon>Nocardiopsidaceae</taxon>
        <taxon>Nocardiopsis</taxon>
    </lineage>
</organism>
<dbReference type="Proteomes" id="UP000467124">
    <property type="component" value="Unassembled WGS sequence"/>
</dbReference>
<protein>
    <recommendedName>
        <fullName evidence="3">ESX-1 secretion-associated protein</fullName>
    </recommendedName>
</protein>
<reference evidence="1 2" key="1">
    <citation type="journal article" date="2019" name="Nat. Commun.">
        <title>The antimicrobial potential of Streptomyces from insect microbiomes.</title>
        <authorList>
            <person name="Chevrette M.G."/>
            <person name="Carlson C.M."/>
            <person name="Ortega H.E."/>
            <person name="Thomas C."/>
            <person name="Ananiev G.E."/>
            <person name="Barns K.J."/>
            <person name="Book A.J."/>
            <person name="Cagnazzo J."/>
            <person name="Carlos C."/>
            <person name="Flanigan W."/>
            <person name="Grubbs K.J."/>
            <person name="Horn H.A."/>
            <person name="Hoffmann F.M."/>
            <person name="Klassen J.L."/>
            <person name="Knack J.J."/>
            <person name="Lewin G.R."/>
            <person name="McDonald B.R."/>
            <person name="Muller L."/>
            <person name="Melo W.G.P."/>
            <person name="Pinto-Tomas A.A."/>
            <person name="Schmitz A."/>
            <person name="Wendt-Pienkowski E."/>
            <person name="Wildman S."/>
            <person name="Zhao M."/>
            <person name="Zhang F."/>
            <person name="Bugni T.S."/>
            <person name="Andes D.R."/>
            <person name="Pupo M.T."/>
            <person name="Currie C.R."/>
        </authorList>
    </citation>
    <scope>NUCLEOTIDE SEQUENCE [LARGE SCALE GENOMIC DNA]</scope>
    <source>
        <strain evidence="1 2">SID5840</strain>
    </source>
</reference>
<dbReference type="Pfam" id="PF20117">
    <property type="entry name" value="DUF6507"/>
    <property type="match status" value="1"/>
</dbReference>
<comment type="caution">
    <text evidence="1">The sequence shown here is derived from an EMBL/GenBank/DDBJ whole genome shotgun (WGS) entry which is preliminary data.</text>
</comment>
<evidence type="ECO:0000313" key="1">
    <source>
        <dbReference type="EMBL" id="MYR33434.1"/>
    </source>
</evidence>